<reference evidence="2" key="1">
    <citation type="submission" date="2017-06" db="EMBL/GenBank/DDBJ databases">
        <authorList>
            <person name="LiPuma J."/>
            <person name="Spilker T."/>
        </authorList>
    </citation>
    <scope>NUCLEOTIDE SEQUENCE [LARGE SCALE GENOMIC DNA]</scope>
    <source>
        <strain evidence="2">AU17325</strain>
    </source>
</reference>
<dbReference type="AlphaFoldDB" id="A0A228IB13"/>
<sequence length="129" mass="13979">MRGTMQYSAFTVSSNEINLPFPYQGGSHLLIAIRKTAEGHTEALMAIKKGQLTCGYPGCQATVKFDDHAISKVSLSPAAGGATEAAFLDNAPDFIKRIRSSKKLIVEIAIYNGGLQQFTFDTAGLKWEH</sequence>
<accession>A0A228IB13</accession>
<reference evidence="1 2" key="2">
    <citation type="submission" date="2017-08" db="EMBL/GenBank/DDBJ databases">
        <title>WGS of novel Burkholderia cepaca complex species.</title>
        <authorList>
            <person name="Lipuma J."/>
            <person name="Spilker T."/>
        </authorList>
    </citation>
    <scope>NUCLEOTIDE SEQUENCE [LARGE SCALE GENOMIC DNA]</scope>
    <source>
        <strain evidence="1 2">AU17325</strain>
    </source>
</reference>
<proteinExistence type="predicted"/>
<protein>
    <submittedName>
        <fullName evidence="1">Uncharacterized protein</fullName>
    </submittedName>
</protein>
<comment type="caution">
    <text evidence="1">The sequence shown here is derived from an EMBL/GenBank/DDBJ whole genome shotgun (WGS) entry which is preliminary data.</text>
</comment>
<organism evidence="1 2">
    <name type="scientific">Burkholderia aenigmatica</name>
    <dbReference type="NCBI Taxonomy" id="2015348"/>
    <lineage>
        <taxon>Bacteria</taxon>
        <taxon>Pseudomonadati</taxon>
        <taxon>Pseudomonadota</taxon>
        <taxon>Betaproteobacteria</taxon>
        <taxon>Burkholderiales</taxon>
        <taxon>Burkholderiaceae</taxon>
        <taxon>Burkholderia</taxon>
        <taxon>Burkholderia cepacia complex</taxon>
    </lineage>
</organism>
<evidence type="ECO:0000313" key="1">
    <source>
        <dbReference type="EMBL" id="OXI39631.1"/>
    </source>
</evidence>
<evidence type="ECO:0000313" key="2">
    <source>
        <dbReference type="Proteomes" id="UP000214600"/>
    </source>
</evidence>
<name>A0A228IB13_9BURK</name>
<dbReference type="EMBL" id="NKFA01000009">
    <property type="protein sequence ID" value="OXI39631.1"/>
    <property type="molecule type" value="Genomic_DNA"/>
</dbReference>
<dbReference type="Proteomes" id="UP000214600">
    <property type="component" value="Unassembled WGS sequence"/>
</dbReference>
<gene>
    <name evidence="1" type="ORF">CFB84_25125</name>
</gene>